<evidence type="ECO:0000313" key="3">
    <source>
        <dbReference type="Proteomes" id="UP000190888"/>
    </source>
</evidence>
<dbReference type="AlphaFoldDB" id="A0A1T4RVJ5"/>
<gene>
    <name evidence="2" type="ORF">SAMN04488132_11542</name>
</gene>
<organism evidence="2 3">
    <name type="scientific">Sediminibacterium ginsengisoli</name>
    <dbReference type="NCBI Taxonomy" id="413434"/>
    <lineage>
        <taxon>Bacteria</taxon>
        <taxon>Pseudomonadati</taxon>
        <taxon>Bacteroidota</taxon>
        <taxon>Chitinophagia</taxon>
        <taxon>Chitinophagales</taxon>
        <taxon>Chitinophagaceae</taxon>
        <taxon>Sediminibacterium</taxon>
    </lineage>
</organism>
<sequence>MKKLLLTASFAACFFIVHAQKITYSLNLNSGFSGYHGNGVSSPRGITLGGPMYGFSNAPGKNSGFSYELAVSGQRVSRRGWIYGLELGYQRIQTRSDISVISPSLISSAIFTATGSSVTTNTFLAITAFGGYRIPAGKFSFDLKTGFEYAPNLTRKEHITGMVTNSGQKIDDSHDLPKKSDMRVRFLLTSSIGKWGLNTGYSLGLCNYFESPHTDDPKAYSDFLRLGVSYNF</sequence>
<dbReference type="Proteomes" id="UP000190888">
    <property type="component" value="Unassembled WGS sequence"/>
</dbReference>
<dbReference type="STRING" id="413434.SAMN04488132_11542"/>
<protein>
    <recommendedName>
        <fullName evidence="4">Outer membrane protein beta-barrel domain-containing protein</fullName>
    </recommendedName>
</protein>
<feature type="signal peptide" evidence="1">
    <location>
        <begin position="1"/>
        <end position="19"/>
    </location>
</feature>
<dbReference type="OrthoDB" id="1340981at2"/>
<reference evidence="2 3" key="1">
    <citation type="submission" date="2017-02" db="EMBL/GenBank/DDBJ databases">
        <authorList>
            <person name="Peterson S.W."/>
        </authorList>
    </citation>
    <scope>NUCLEOTIDE SEQUENCE [LARGE SCALE GENOMIC DNA]</scope>
    <source>
        <strain evidence="2 3">DSM 22335</strain>
    </source>
</reference>
<dbReference type="EMBL" id="FUWH01000015">
    <property type="protein sequence ID" value="SKA20019.1"/>
    <property type="molecule type" value="Genomic_DNA"/>
</dbReference>
<accession>A0A1T4RVJ5</accession>
<keyword evidence="3" id="KW-1185">Reference proteome</keyword>
<evidence type="ECO:0008006" key="4">
    <source>
        <dbReference type="Google" id="ProtNLM"/>
    </source>
</evidence>
<name>A0A1T4RVJ5_9BACT</name>
<dbReference type="RefSeq" id="WP_078832842.1">
    <property type="nucleotide sequence ID" value="NZ_FUWH01000015.1"/>
</dbReference>
<evidence type="ECO:0000313" key="2">
    <source>
        <dbReference type="EMBL" id="SKA20019.1"/>
    </source>
</evidence>
<proteinExistence type="predicted"/>
<keyword evidence="1" id="KW-0732">Signal</keyword>
<feature type="chain" id="PRO_5012029713" description="Outer membrane protein beta-barrel domain-containing protein" evidence="1">
    <location>
        <begin position="20"/>
        <end position="232"/>
    </location>
</feature>
<evidence type="ECO:0000256" key="1">
    <source>
        <dbReference type="SAM" id="SignalP"/>
    </source>
</evidence>